<dbReference type="EMBL" id="AMGX01000020">
    <property type="protein sequence ID" value="EXJ66429.1"/>
    <property type="molecule type" value="Genomic_DNA"/>
</dbReference>
<evidence type="ECO:0008006" key="6">
    <source>
        <dbReference type="Google" id="ProtNLM"/>
    </source>
</evidence>
<protein>
    <recommendedName>
        <fullName evidence="6">MmgE/PrpD family protein</fullName>
    </recommendedName>
</protein>
<comment type="caution">
    <text evidence="4">The sequence shown here is derived from an EMBL/GenBank/DDBJ whole genome shotgun (WGS) entry which is preliminary data.</text>
</comment>
<dbReference type="Proteomes" id="UP000019471">
    <property type="component" value="Unassembled WGS sequence"/>
</dbReference>
<evidence type="ECO:0000313" key="4">
    <source>
        <dbReference type="EMBL" id="EXJ66429.1"/>
    </source>
</evidence>
<evidence type="ECO:0000313" key="5">
    <source>
        <dbReference type="Proteomes" id="UP000019471"/>
    </source>
</evidence>
<dbReference type="SUPFAM" id="SSF103378">
    <property type="entry name" value="2-methylcitrate dehydratase PrpD"/>
    <property type="match status" value="1"/>
</dbReference>
<dbReference type="GeneID" id="19195274"/>
<evidence type="ECO:0000259" key="3">
    <source>
        <dbReference type="Pfam" id="PF19305"/>
    </source>
</evidence>
<dbReference type="AlphaFoldDB" id="W9X7L1"/>
<dbReference type="InterPro" id="IPR045336">
    <property type="entry name" value="MmgE_PrpD_N"/>
</dbReference>
<dbReference type="Gene3D" id="1.10.4100.10">
    <property type="entry name" value="2-methylcitrate dehydratase PrpD"/>
    <property type="match status" value="1"/>
</dbReference>
<dbReference type="RefSeq" id="XP_007749347.1">
    <property type="nucleotide sequence ID" value="XM_007751157.1"/>
</dbReference>
<proteinExistence type="inferred from homology"/>
<dbReference type="InterPro" id="IPR045337">
    <property type="entry name" value="MmgE_PrpD_C"/>
</dbReference>
<gene>
    <name evidence="4" type="ORF">A1O5_10581</name>
</gene>
<accession>W9X7L1</accession>
<dbReference type="Pfam" id="PF19305">
    <property type="entry name" value="MmgE_PrpD_C"/>
    <property type="match status" value="1"/>
</dbReference>
<feature type="domain" description="MmgE/PrpD N-terminal" evidence="2">
    <location>
        <begin position="18"/>
        <end position="252"/>
    </location>
</feature>
<feature type="domain" description="MmgE/PrpD C-terminal" evidence="3">
    <location>
        <begin position="285"/>
        <end position="408"/>
    </location>
</feature>
<evidence type="ECO:0000256" key="1">
    <source>
        <dbReference type="ARBA" id="ARBA00006174"/>
    </source>
</evidence>
<dbReference type="OrthoDB" id="4120269at2759"/>
<keyword evidence="5" id="KW-1185">Reference proteome</keyword>
<dbReference type="InterPro" id="IPR042183">
    <property type="entry name" value="MmgE/PrpD_sf_1"/>
</dbReference>
<dbReference type="Gene3D" id="3.30.1330.120">
    <property type="entry name" value="2-methylcitrate dehydratase PrpD"/>
    <property type="match status" value="1"/>
</dbReference>
<dbReference type="InterPro" id="IPR042188">
    <property type="entry name" value="MmgE/PrpD_sf_2"/>
</dbReference>
<dbReference type="PANTHER" id="PTHR16943:SF8">
    <property type="entry name" value="2-METHYLCITRATE DEHYDRATASE"/>
    <property type="match status" value="1"/>
</dbReference>
<dbReference type="InterPro" id="IPR005656">
    <property type="entry name" value="MmgE_PrpD"/>
</dbReference>
<evidence type="ECO:0000259" key="2">
    <source>
        <dbReference type="Pfam" id="PF03972"/>
    </source>
</evidence>
<dbReference type="PANTHER" id="PTHR16943">
    <property type="entry name" value="2-METHYLCITRATE DEHYDRATASE-RELATED"/>
    <property type="match status" value="1"/>
</dbReference>
<comment type="similarity">
    <text evidence="1">Belongs to the PrpD family.</text>
</comment>
<dbReference type="GO" id="GO:0016829">
    <property type="term" value="F:lyase activity"/>
    <property type="evidence" value="ECO:0007669"/>
    <property type="project" value="InterPro"/>
</dbReference>
<reference evidence="4 5" key="1">
    <citation type="submission" date="2013-03" db="EMBL/GenBank/DDBJ databases">
        <title>The Genome Sequence of Cladophialophora psammophila CBS 110553.</title>
        <authorList>
            <consortium name="The Broad Institute Genomics Platform"/>
            <person name="Cuomo C."/>
            <person name="de Hoog S."/>
            <person name="Gorbushina A."/>
            <person name="Walker B."/>
            <person name="Young S.K."/>
            <person name="Zeng Q."/>
            <person name="Gargeya S."/>
            <person name="Fitzgerald M."/>
            <person name="Haas B."/>
            <person name="Abouelleil A."/>
            <person name="Allen A.W."/>
            <person name="Alvarado L."/>
            <person name="Arachchi H.M."/>
            <person name="Berlin A.M."/>
            <person name="Chapman S.B."/>
            <person name="Gainer-Dewar J."/>
            <person name="Goldberg J."/>
            <person name="Griggs A."/>
            <person name="Gujja S."/>
            <person name="Hansen M."/>
            <person name="Howarth C."/>
            <person name="Imamovic A."/>
            <person name="Ireland A."/>
            <person name="Larimer J."/>
            <person name="McCowan C."/>
            <person name="Murphy C."/>
            <person name="Pearson M."/>
            <person name="Poon T.W."/>
            <person name="Priest M."/>
            <person name="Roberts A."/>
            <person name="Saif S."/>
            <person name="Shea T."/>
            <person name="Sisk P."/>
            <person name="Sykes S."/>
            <person name="Wortman J."/>
            <person name="Nusbaum C."/>
            <person name="Birren B."/>
        </authorList>
    </citation>
    <scope>NUCLEOTIDE SEQUENCE [LARGE SCALE GENOMIC DNA]</scope>
    <source>
        <strain evidence="4 5">CBS 110553</strain>
    </source>
</reference>
<dbReference type="eggNOG" id="ENOG502T3UV">
    <property type="taxonomic scope" value="Eukaryota"/>
</dbReference>
<dbReference type="InterPro" id="IPR036148">
    <property type="entry name" value="MmgE/PrpD_sf"/>
</dbReference>
<dbReference type="HOGENOM" id="CLU_026574_0_0_1"/>
<name>W9X7L1_9EURO</name>
<organism evidence="4 5">
    <name type="scientific">Cladophialophora psammophila CBS 110553</name>
    <dbReference type="NCBI Taxonomy" id="1182543"/>
    <lineage>
        <taxon>Eukaryota</taxon>
        <taxon>Fungi</taxon>
        <taxon>Dikarya</taxon>
        <taxon>Ascomycota</taxon>
        <taxon>Pezizomycotina</taxon>
        <taxon>Eurotiomycetes</taxon>
        <taxon>Chaetothyriomycetidae</taxon>
        <taxon>Chaetothyriales</taxon>
        <taxon>Herpotrichiellaceae</taxon>
        <taxon>Cladophialophora</taxon>
    </lineage>
</organism>
<dbReference type="Pfam" id="PF03972">
    <property type="entry name" value="MmgE_PrpD_N"/>
    <property type="match status" value="1"/>
</dbReference>
<sequence length="463" mass="49631">MATNGDSKHPASLTHLAARRIRQIATEELSQQLYDKATFCIIDWLGAVHTGLLLPWKDALVKYAKLNRGIAEAYAWGIDGDVSTETAAFVNATLAHSAIRDDMHLEACSHIGSIVISAALALAQRERWSGEKLLRAIIAGYEMAALLGSAIRHRGNFNAHFRPSGLIGAFGVAAAAIAAEGVEETVAVNALGFAVSMAAGTNEWAWSGGTEIFVEMGVASRAGIASFDLANAGFESSDTALEGKDGFFNALGVGPAGAEDFKDWIEKYPIGKGVLDVRFKPVAGCNYAQTTSAVAVRIYQKHKLGEIDRIQITATTQAVKYPGCDNAGPLNTIQNTKMSIQFGVCAALSFGKLDEDIFKCCDDKRVNELISKCGLDASSEYDKMYARGLQPAMVEVTLADGTVLRESAEDVPWLTEGDVEARSISEQARDISKDAAVKVVEACKGLRDLAQGDELLVHLRSRR</sequence>